<evidence type="ECO:0000313" key="2">
    <source>
        <dbReference type="Proteomes" id="UP000294855"/>
    </source>
</evidence>
<gene>
    <name evidence="1" type="ORF">C7391_0690</name>
</gene>
<sequence length="54" mass="6186">MSEANEIENCGLLPAINENIFSKVNIMRISYRPCLVFINRRGESPTPSFTRLRS</sequence>
<accession>A0A484F6A6</accession>
<dbReference type="EMBL" id="SNYS01000007">
    <property type="protein sequence ID" value="TDQ69368.1"/>
    <property type="molecule type" value="Genomic_DNA"/>
</dbReference>
<dbReference type="Proteomes" id="UP000294855">
    <property type="component" value="Unassembled WGS sequence"/>
</dbReference>
<comment type="caution">
    <text evidence="1">The sequence shown here is derived from an EMBL/GenBank/DDBJ whole genome shotgun (WGS) entry which is preliminary data.</text>
</comment>
<dbReference type="AlphaFoldDB" id="A0A484F6A6"/>
<keyword evidence="2" id="KW-1185">Reference proteome</keyword>
<name>A0A484F6A6_9EURY</name>
<organism evidence="1 2">
    <name type="scientific">Methanimicrococcus blatticola</name>
    <dbReference type="NCBI Taxonomy" id="91560"/>
    <lineage>
        <taxon>Archaea</taxon>
        <taxon>Methanobacteriati</taxon>
        <taxon>Methanobacteriota</taxon>
        <taxon>Stenosarchaea group</taxon>
        <taxon>Methanomicrobia</taxon>
        <taxon>Methanosarcinales</taxon>
        <taxon>Methanosarcinaceae</taxon>
        <taxon>Methanimicrococcus</taxon>
    </lineage>
</organism>
<proteinExistence type="predicted"/>
<protein>
    <submittedName>
        <fullName evidence="1">Uncharacterized protein</fullName>
    </submittedName>
</protein>
<reference evidence="1 2" key="1">
    <citation type="submission" date="2019-03" db="EMBL/GenBank/DDBJ databases">
        <title>Genomic Encyclopedia of Type Strains, Phase IV (KMG-IV): sequencing the most valuable type-strain genomes for metagenomic binning, comparative biology and taxonomic classification.</title>
        <authorList>
            <person name="Goeker M."/>
        </authorList>
    </citation>
    <scope>NUCLEOTIDE SEQUENCE [LARGE SCALE GENOMIC DNA]</scope>
    <source>
        <strain evidence="1 2">DSM 13328</strain>
    </source>
</reference>
<evidence type="ECO:0000313" key="1">
    <source>
        <dbReference type="EMBL" id="TDQ69368.1"/>
    </source>
</evidence>